<dbReference type="InParanoid" id="A0A0L0HSP2"/>
<dbReference type="eggNOG" id="ENOG502SRE7">
    <property type="taxonomic scope" value="Eukaryota"/>
</dbReference>
<gene>
    <name evidence="2" type="ORF">SPPG_01519</name>
</gene>
<evidence type="ECO:0000313" key="2">
    <source>
        <dbReference type="EMBL" id="KND04077.1"/>
    </source>
</evidence>
<feature type="compositionally biased region" description="Basic and acidic residues" evidence="1">
    <location>
        <begin position="102"/>
        <end position="124"/>
    </location>
</feature>
<dbReference type="RefSeq" id="XP_016612116.1">
    <property type="nucleotide sequence ID" value="XM_016749837.1"/>
</dbReference>
<protein>
    <submittedName>
        <fullName evidence="2">Uncharacterized protein</fullName>
    </submittedName>
</protein>
<name>A0A0L0HSP2_SPIPD</name>
<dbReference type="EMBL" id="KQ257451">
    <property type="protein sequence ID" value="KND04077.1"/>
    <property type="molecule type" value="Genomic_DNA"/>
</dbReference>
<dbReference type="OrthoDB" id="2583287at2759"/>
<dbReference type="GeneID" id="27685177"/>
<proteinExistence type="predicted"/>
<dbReference type="AlphaFoldDB" id="A0A0L0HSP2"/>
<keyword evidence="3" id="KW-1185">Reference proteome</keyword>
<evidence type="ECO:0000313" key="3">
    <source>
        <dbReference type="Proteomes" id="UP000053201"/>
    </source>
</evidence>
<dbReference type="Proteomes" id="UP000053201">
    <property type="component" value="Unassembled WGS sequence"/>
</dbReference>
<accession>A0A0L0HSP2</accession>
<dbReference type="VEuPathDB" id="FungiDB:SPPG_01519"/>
<sequence>MPQTAIIPPRPTTLGPCTCIWKQVEELRQAELASQAQEEAEKEEQNSSHILNMLPSVLTGGQNNQSNKDTKDTKQETTAPDPATDPAVGLRNSATSGTLAEHLPRRTGGWDENKQEISEEDAKRAQTKTELLKKKGLKLAGRPHPDVLARQIKKRCAKSSENKIGALTSYRGDLMDILENLIPLRHPEDPHSTHLPVIIPIPNTQLCPSCRTYLTYAAYYAPVAKTPYLYEHATTGFMSLIDDATASLETNLPIEPITHHQLYGILRAELSVVEWRIALKLARYQKRTGFLEMFPVRIGEFAEMEIAKKPVTEKPGILKGTANKVLRVVGLKKDFPGPPAGAVADIA</sequence>
<organism evidence="2 3">
    <name type="scientific">Spizellomyces punctatus (strain DAOM BR117)</name>
    <dbReference type="NCBI Taxonomy" id="645134"/>
    <lineage>
        <taxon>Eukaryota</taxon>
        <taxon>Fungi</taxon>
        <taxon>Fungi incertae sedis</taxon>
        <taxon>Chytridiomycota</taxon>
        <taxon>Chytridiomycota incertae sedis</taxon>
        <taxon>Chytridiomycetes</taxon>
        <taxon>Spizellomycetales</taxon>
        <taxon>Spizellomycetaceae</taxon>
        <taxon>Spizellomyces</taxon>
    </lineage>
</organism>
<feature type="region of interest" description="Disordered" evidence="1">
    <location>
        <begin position="56"/>
        <end position="125"/>
    </location>
</feature>
<evidence type="ECO:0000256" key="1">
    <source>
        <dbReference type="SAM" id="MobiDB-lite"/>
    </source>
</evidence>
<reference evidence="2 3" key="1">
    <citation type="submission" date="2009-08" db="EMBL/GenBank/DDBJ databases">
        <title>The Genome Sequence of Spizellomyces punctatus strain DAOM BR117.</title>
        <authorList>
            <consortium name="The Broad Institute Genome Sequencing Platform"/>
            <person name="Russ C."/>
            <person name="Cuomo C."/>
            <person name="Shea T."/>
            <person name="Young S.K."/>
            <person name="Zeng Q."/>
            <person name="Koehrsen M."/>
            <person name="Haas B."/>
            <person name="Borodovsky M."/>
            <person name="Guigo R."/>
            <person name="Alvarado L."/>
            <person name="Berlin A."/>
            <person name="Bochicchio J."/>
            <person name="Borenstein D."/>
            <person name="Chapman S."/>
            <person name="Chen Z."/>
            <person name="Engels R."/>
            <person name="Freedman E."/>
            <person name="Gellesch M."/>
            <person name="Goldberg J."/>
            <person name="Griggs A."/>
            <person name="Gujja S."/>
            <person name="Heiman D."/>
            <person name="Hepburn T."/>
            <person name="Howarth C."/>
            <person name="Jen D."/>
            <person name="Larson L."/>
            <person name="Lewis B."/>
            <person name="Mehta T."/>
            <person name="Park D."/>
            <person name="Pearson M."/>
            <person name="Roberts A."/>
            <person name="Saif S."/>
            <person name="Shenoy N."/>
            <person name="Sisk P."/>
            <person name="Stolte C."/>
            <person name="Sykes S."/>
            <person name="Thomson T."/>
            <person name="Walk T."/>
            <person name="White J."/>
            <person name="Yandava C."/>
            <person name="Burger G."/>
            <person name="Gray M.W."/>
            <person name="Holland P.W.H."/>
            <person name="King N."/>
            <person name="Lang F.B.F."/>
            <person name="Roger A.J."/>
            <person name="Ruiz-Trillo I."/>
            <person name="Lander E."/>
            <person name="Nusbaum C."/>
        </authorList>
    </citation>
    <scope>NUCLEOTIDE SEQUENCE [LARGE SCALE GENOMIC DNA]</scope>
    <source>
        <strain evidence="2 3">DAOM BR117</strain>
    </source>
</reference>